<evidence type="ECO:0000256" key="3">
    <source>
        <dbReference type="ARBA" id="ARBA00022475"/>
    </source>
</evidence>
<evidence type="ECO:0000256" key="5">
    <source>
        <dbReference type="ARBA" id="ARBA00022989"/>
    </source>
</evidence>
<dbReference type="GO" id="GO:0055085">
    <property type="term" value="P:transmembrane transport"/>
    <property type="evidence" value="ECO:0007669"/>
    <property type="project" value="InterPro"/>
</dbReference>
<feature type="transmembrane region" description="Helical" evidence="7">
    <location>
        <begin position="156"/>
        <end position="174"/>
    </location>
</feature>
<protein>
    <recommendedName>
        <fullName evidence="8">ABC transmembrane type-1 domain-containing protein</fullName>
    </recommendedName>
</protein>
<feature type="transmembrane region" description="Helical" evidence="7">
    <location>
        <begin position="36"/>
        <end position="58"/>
    </location>
</feature>
<sequence length="411" mass="45851">VGTGTGTKFNLPHRQTRWFEQSSIGGMSPLGKIISYFLLLFWSLVVLFPIYWLCITAFKSMDDVNFGPVYIPWVDFTPSLHAWRNIIVDDMADVASAYFNSIVIAFFSTIFCVMVGSLAAYALVRIQYRPKFGSIMLFALTLAAACVAIGRWGVDWWLGIAVGLAIFFFLWRAAVKERFGNGQMSVVVGIFLVVAIVLYFSGNFSPDFEKHGKTASIILALVVVGWSAAHWINGRVGNSDILFWIISQRILPPVVVVLPVYIMFQRIGLLDTQLALIIAYAVVNLPIVVWLMHDFIATIPIDLEESAQLDGSSRFRIFWEIILPLSRPGLAATTLLTLILAWNEYLLAAFLATSKAQTLPIMVSAQISQERGIQWWNMSVVIILMIIPVIIMAFLLQRFISKGVLLGAVKG</sequence>
<dbReference type="PANTHER" id="PTHR32243">
    <property type="entry name" value="MALTOSE TRANSPORT SYSTEM PERMEASE-RELATED"/>
    <property type="match status" value="1"/>
</dbReference>
<dbReference type="InterPro" id="IPR035906">
    <property type="entry name" value="MetI-like_sf"/>
</dbReference>
<proteinExistence type="predicted"/>
<dbReference type="CDD" id="cd06261">
    <property type="entry name" value="TM_PBP2"/>
    <property type="match status" value="1"/>
</dbReference>
<evidence type="ECO:0000256" key="7">
    <source>
        <dbReference type="SAM" id="Phobius"/>
    </source>
</evidence>
<dbReference type="SUPFAM" id="SSF161098">
    <property type="entry name" value="MetI-like"/>
    <property type="match status" value="2"/>
</dbReference>
<keyword evidence="4 7" id="KW-0812">Transmembrane</keyword>
<organism evidence="9">
    <name type="scientific">marine metagenome</name>
    <dbReference type="NCBI Taxonomy" id="408172"/>
    <lineage>
        <taxon>unclassified sequences</taxon>
        <taxon>metagenomes</taxon>
        <taxon>ecological metagenomes</taxon>
    </lineage>
</organism>
<dbReference type="AlphaFoldDB" id="A0A381NUE0"/>
<dbReference type="GO" id="GO:0005886">
    <property type="term" value="C:plasma membrane"/>
    <property type="evidence" value="ECO:0007669"/>
    <property type="project" value="UniProtKB-SubCell"/>
</dbReference>
<feature type="transmembrane region" description="Helical" evidence="7">
    <location>
        <begin position="214"/>
        <end position="232"/>
    </location>
</feature>
<dbReference type="PROSITE" id="PS50928">
    <property type="entry name" value="ABC_TM1"/>
    <property type="match status" value="1"/>
</dbReference>
<dbReference type="InterPro" id="IPR050901">
    <property type="entry name" value="BP-dep_ABC_trans_perm"/>
</dbReference>
<evidence type="ECO:0000256" key="4">
    <source>
        <dbReference type="ARBA" id="ARBA00022692"/>
    </source>
</evidence>
<name>A0A381NUE0_9ZZZZ</name>
<reference evidence="9" key="1">
    <citation type="submission" date="2018-05" db="EMBL/GenBank/DDBJ databases">
        <authorList>
            <person name="Lanie J.A."/>
            <person name="Ng W.-L."/>
            <person name="Kazmierczak K.M."/>
            <person name="Andrzejewski T.M."/>
            <person name="Davidsen T.M."/>
            <person name="Wayne K.J."/>
            <person name="Tettelin H."/>
            <person name="Glass J.I."/>
            <person name="Rusch D."/>
            <person name="Podicherti R."/>
            <person name="Tsui H.-C.T."/>
            <person name="Winkler M.E."/>
        </authorList>
    </citation>
    <scope>NUCLEOTIDE SEQUENCE</scope>
</reference>
<feature type="non-terminal residue" evidence="9">
    <location>
        <position position="1"/>
    </location>
</feature>
<feature type="transmembrane region" description="Helical" evidence="7">
    <location>
        <begin position="274"/>
        <end position="296"/>
    </location>
</feature>
<dbReference type="InterPro" id="IPR000515">
    <property type="entry name" value="MetI-like"/>
</dbReference>
<feature type="transmembrane region" description="Helical" evidence="7">
    <location>
        <begin position="241"/>
        <end position="262"/>
    </location>
</feature>
<evidence type="ECO:0000256" key="6">
    <source>
        <dbReference type="ARBA" id="ARBA00023136"/>
    </source>
</evidence>
<accession>A0A381NUE0</accession>
<evidence type="ECO:0000256" key="1">
    <source>
        <dbReference type="ARBA" id="ARBA00004651"/>
    </source>
</evidence>
<dbReference type="Gene3D" id="1.10.3720.10">
    <property type="entry name" value="MetI-like"/>
    <property type="match status" value="2"/>
</dbReference>
<evidence type="ECO:0000256" key="2">
    <source>
        <dbReference type="ARBA" id="ARBA00022448"/>
    </source>
</evidence>
<keyword evidence="3" id="KW-1003">Cell membrane</keyword>
<comment type="subcellular location">
    <subcellularLocation>
        <location evidence="1">Cell membrane</location>
        <topology evidence="1">Multi-pass membrane protein</topology>
    </subcellularLocation>
</comment>
<keyword evidence="6 7" id="KW-0472">Membrane</keyword>
<evidence type="ECO:0000313" key="9">
    <source>
        <dbReference type="EMBL" id="SUZ57478.1"/>
    </source>
</evidence>
<dbReference type="PANTHER" id="PTHR32243:SF52">
    <property type="entry name" value="ABC TRANSPORTER PERMEASE PROTEIN"/>
    <property type="match status" value="1"/>
</dbReference>
<dbReference type="EMBL" id="UINC01000559">
    <property type="protein sequence ID" value="SUZ57478.1"/>
    <property type="molecule type" value="Genomic_DNA"/>
</dbReference>
<feature type="transmembrane region" description="Helical" evidence="7">
    <location>
        <begin position="186"/>
        <end position="202"/>
    </location>
</feature>
<feature type="transmembrane region" description="Helical" evidence="7">
    <location>
        <begin position="375"/>
        <end position="396"/>
    </location>
</feature>
<keyword evidence="5 7" id="KW-1133">Transmembrane helix</keyword>
<evidence type="ECO:0000259" key="8">
    <source>
        <dbReference type="PROSITE" id="PS50928"/>
    </source>
</evidence>
<feature type="transmembrane region" description="Helical" evidence="7">
    <location>
        <begin position="131"/>
        <end position="150"/>
    </location>
</feature>
<keyword evidence="2" id="KW-0813">Transport</keyword>
<gene>
    <name evidence="9" type="ORF">METZ01_LOCUS10332</name>
</gene>
<dbReference type="Pfam" id="PF00528">
    <property type="entry name" value="BPD_transp_1"/>
    <property type="match status" value="1"/>
</dbReference>
<feature type="domain" description="ABC transmembrane type-1" evidence="8">
    <location>
        <begin position="207"/>
        <end position="396"/>
    </location>
</feature>
<feature type="transmembrane region" description="Helical" evidence="7">
    <location>
        <begin position="98"/>
        <end position="124"/>
    </location>
</feature>